<dbReference type="GO" id="GO:0003677">
    <property type="term" value="F:DNA binding"/>
    <property type="evidence" value="ECO:0007669"/>
    <property type="project" value="InterPro"/>
</dbReference>
<dbReference type="Proteomes" id="UP000199300">
    <property type="component" value="Unassembled WGS sequence"/>
</dbReference>
<reference evidence="2 3" key="1">
    <citation type="submission" date="2016-10" db="EMBL/GenBank/DDBJ databases">
        <authorList>
            <person name="de Groot N.N."/>
        </authorList>
    </citation>
    <scope>NUCLEOTIDE SEQUENCE [LARGE SCALE GENOMIC DNA]</scope>
    <source>
        <strain evidence="2 3">CGMCC 1.10434</strain>
    </source>
</reference>
<gene>
    <name evidence="2" type="ORF">SAMN04488134_109121</name>
</gene>
<dbReference type="Pfam" id="PF01381">
    <property type="entry name" value="HTH_3"/>
    <property type="match status" value="1"/>
</dbReference>
<dbReference type="InterPro" id="IPR001387">
    <property type="entry name" value="Cro/C1-type_HTH"/>
</dbReference>
<dbReference type="Gene3D" id="1.25.40.10">
    <property type="entry name" value="Tetratricopeptide repeat domain"/>
    <property type="match status" value="1"/>
</dbReference>
<accession>A0A1H8R328</accession>
<sequence length="293" mass="33928">MQLFSQRIKEIRQKLCFSQADVSEQTGISLGTLRGLENGKVMPRLDTLKFLSNLYKHNLIEVYATCLVGNYQALLTTYNRAEAKIAYQNYAELGDEITELIALREHTSSEFFATQITQRMALLSAIILTERDNDRRGALRVLTNALKQTTPTFSTRTYEQFYYSDLEKRLLMTIGLLSRFTEHKPATLKLFQFVHQTSSASILHIKACYHLALYYIESKQFQLARDCINEGKEHAQEQNQMYSLGYFGLAEAKLAYQHNEPDWQKQAEQINLIRNYFNLPFVAIETDALPLFY</sequence>
<organism evidence="2 3">
    <name type="scientific">Amphibacillus marinus</name>
    <dbReference type="NCBI Taxonomy" id="872970"/>
    <lineage>
        <taxon>Bacteria</taxon>
        <taxon>Bacillati</taxon>
        <taxon>Bacillota</taxon>
        <taxon>Bacilli</taxon>
        <taxon>Bacillales</taxon>
        <taxon>Bacillaceae</taxon>
        <taxon>Amphibacillus</taxon>
    </lineage>
</organism>
<dbReference type="AlphaFoldDB" id="A0A1H8R328"/>
<evidence type="ECO:0000259" key="1">
    <source>
        <dbReference type="PROSITE" id="PS50943"/>
    </source>
</evidence>
<evidence type="ECO:0000313" key="3">
    <source>
        <dbReference type="Proteomes" id="UP000199300"/>
    </source>
</evidence>
<proteinExistence type="predicted"/>
<dbReference type="InterPro" id="IPR011990">
    <property type="entry name" value="TPR-like_helical_dom_sf"/>
</dbReference>
<name>A0A1H8R328_9BACI</name>
<dbReference type="OrthoDB" id="194368at2"/>
<dbReference type="SMART" id="SM00530">
    <property type="entry name" value="HTH_XRE"/>
    <property type="match status" value="1"/>
</dbReference>
<dbReference type="STRING" id="872970.SAMN04488134_109121"/>
<protein>
    <submittedName>
        <fullName evidence="2">Helix-turn-helix</fullName>
    </submittedName>
</protein>
<dbReference type="InterPro" id="IPR010982">
    <property type="entry name" value="Lambda_DNA-bd_dom_sf"/>
</dbReference>
<dbReference type="EMBL" id="FODJ01000009">
    <property type="protein sequence ID" value="SEO60313.1"/>
    <property type="molecule type" value="Genomic_DNA"/>
</dbReference>
<evidence type="ECO:0000313" key="2">
    <source>
        <dbReference type="EMBL" id="SEO60313.1"/>
    </source>
</evidence>
<feature type="domain" description="HTH cro/C1-type" evidence="1">
    <location>
        <begin position="8"/>
        <end position="62"/>
    </location>
</feature>
<dbReference type="PROSITE" id="PS50943">
    <property type="entry name" value="HTH_CROC1"/>
    <property type="match status" value="1"/>
</dbReference>
<dbReference type="CDD" id="cd00093">
    <property type="entry name" value="HTH_XRE"/>
    <property type="match status" value="1"/>
</dbReference>
<keyword evidence="3" id="KW-1185">Reference proteome</keyword>
<dbReference type="SUPFAM" id="SSF47413">
    <property type="entry name" value="lambda repressor-like DNA-binding domains"/>
    <property type="match status" value="1"/>
</dbReference>